<dbReference type="SUPFAM" id="SSF56176">
    <property type="entry name" value="FAD-binding/transporter-associated domain-like"/>
    <property type="match status" value="1"/>
</dbReference>
<dbReference type="InterPro" id="IPR006094">
    <property type="entry name" value="Oxid_FAD_bind_N"/>
</dbReference>
<dbReference type="GeneID" id="7814743"/>
<dbReference type="HOGENOM" id="CLU_017779_2_3_2"/>
<evidence type="ECO:0000313" key="7">
    <source>
        <dbReference type="Proteomes" id="UP000002307"/>
    </source>
</evidence>
<dbReference type="KEGG" id="sim:M1627_0891"/>
<evidence type="ECO:0000256" key="2">
    <source>
        <dbReference type="ARBA" id="ARBA00008000"/>
    </source>
</evidence>
<dbReference type="Gene3D" id="3.30.300.330">
    <property type="match status" value="1"/>
</dbReference>
<dbReference type="SUPFAM" id="SSF55103">
    <property type="entry name" value="FAD-linked oxidases, C-terminal domain"/>
    <property type="match status" value="1"/>
</dbReference>
<dbReference type="EMBL" id="CP001401">
    <property type="protein sequence ID" value="ACP54826.1"/>
    <property type="molecule type" value="Genomic_DNA"/>
</dbReference>
<dbReference type="PANTHER" id="PTHR46568:SF1">
    <property type="entry name" value="ALKYLDIHYDROXYACETONEPHOSPHATE SYNTHASE, PEROXISOMAL"/>
    <property type="match status" value="1"/>
</dbReference>
<name>C3N4A1_SACI3</name>
<dbReference type="InterPro" id="IPR016164">
    <property type="entry name" value="FAD-linked_Oxase-like_C"/>
</dbReference>
<dbReference type="InterPro" id="IPR016166">
    <property type="entry name" value="FAD-bd_PCMH"/>
</dbReference>
<proteinExistence type="inferred from homology"/>
<gene>
    <name evidence="6" type="ordered locus">M1627_0891</name>
</gene>
<dbReference type="Gene3D" id="1.10.45.10">
    <property type="entry name" value="Vanillyl-alcohol Oxidase, Chain A, domain 4"/>
    <property type="match status" value="1"/>
</dbReference>
<organism evidence="6 7">
    <name type="scientific">Saccharolobus islandicus (strain M.16.27)</name>
    <name type="common">Sulfolobus islandicus</name>
    <dbReference type="NCBI Taxonomy" id="427318"/>
    <lineage>
        <taxon>Archaea</taxon>
        <taxon>Thermoproteota</taxon>
        <taxon>Thermoprotei</taxon>
        <taxon>Sulfolobales</taxon>
        <taxon>Sulfolobaceae</taxon>
        <taxon>Saccharolobus</taxon>
    </lineage>
</organism>
<dbReference type="RefSeq" id="WP_012718638.1">
    <property type="nucleotide sequence ID" value="NC_012632.1"/>
</dbReference>
<evidence type="ECO:0000256" key="1">
    <source>
        <dbReference type="ARBA" id="ARBA00001974"/>
    </source>
</evidence>
<sequence length="453" mass="51129">MSEKFLTLIEKNFPHLLVRESERYKRDWTPLLVLREILGEDLGKPVAVVSPSKIEELVEIVKLANENNVCIVPYGGGSSVVGGSYHNGCLIIDMSKLNRIIEFNDTDLTVTVEAGIKISDLEHWLNNRGYTLDYHPQSFYLATIGGAIAHKGSGSHSQSNIENLVLWMEVLLPNGDLISLGSGKAIRTSMIPDLIRLFIGSEGTLGMITKVKLRVFPLAPFHTDLAFAFNNFNKSIGFAREFAIRLPPPHRIVIHDKDSSMFMLNLPYNIALIRIRGYDEELVNAQERITRKIAQNYNSNEIERDLVKVWRDVFARKYEEQLTKLISSGLWNDTLDLAGSWSVLSEIYDKLKSELLSIEGVNNVLSRITHLYTNGASLYNVVIMKQDIRVLEEVWETAAKIVINSGGTISHHHGVGLLKRKWVKDEATKQLELLKSFKKLLDDKNLLNPGKLI</sequence>
<evidence type="ECO:0000313" key="6">
    <source>
        <dbReference type="EMBL" id="ACP54826.1"/>
    </source>
</evidence>
<dbReference type="InterPro" id="IPR016169">
    <property type="entry name" value="FAD-bd_PCMH_sub2"/>
</dbReference>
<dbReference type="InterPro" id="IPR004113">
    <property type="entry name" value="FAD-bd_oxidored_4_C"/>
</dbReference>
<dbReference type="GO" id="GO:0008610">
    <property type="term" value="P:lipid biosynthetic process"/>
    <property type="evidence" value="ECO:0007669"/>
    <property type="project" value="InterPro"/>
</dbReference>
<keyword evidence="4" id="KW-0274">FAD</keyword>
<dbReference type="PANTHER" id="PTHR46568">
    <property type="entry name" value="ALKYLDIHYDROXYACETONEPHOSPHATE SYNTHASE, PEROXISOMAL"/>
    <property type="match status" value="1"/>
</dbReference>
<dbReference type="AlphaFoldDB" id="C3N4A1"/>
<evidence type="ECO:0000256" key="3">
    <source>
        <dbReference type="ARBA" id="ARBA00022630"/>
    </source>
</evidence>
<dbReference type="GO" id="GO:0008609">
    <property type="term" value="F:alkylglycerone-phosphate synthase activity"/>
    <property type="evidence" value="ECO:0007669"/>
    <property type="project" value="InterPro"/>
</dbReference>
<comment type="cofactor">
    <cofactor evidence="1">
        <name>FAD</name>
        <dbReference type="ChEBI" id="CHEBI:57692"/>
    </cofactor>
</comment>
<evidence type="ECO:0000259" key="5">
    <source>
        <dbReference type="PROSITE" id="PS51387"/>
    </source>
</evidence>
<evidence type="ECO:0000256" key="4">
    <source>
        <dbReference type="ARBA" id="ARBA00022827"/>
    </source>
</evidence>
<reference evidence="6 7" key="1">
    <citation type="journal article" date="2009" name="Proc. Natl. Acad. Sci. U.S.A.">
        <title>Biogeography of the Sulfolobus islandicus pan-genome.</title>
        <authorList>
            <person name="Reno M.L."/>
            <person name="Held N.L."/>
            <person name="Fields C.J."/>
            <person name="Burke P.V."/>
            <person name="Whitaker R.J."/>
        </authorList>
    </citation>
    <scope>NUCLEOTIDE SEQUENCE [LARGE SCALE GENOMIC DNA]</scope>
    <source>
        <strain evidence="6 7">M.16.27</strain>
    </source>
</reference>
<feature type="domain" description="FAD-binding PCMH-type" evidence="5">
    <location>
        <begin position="41"/>
        <end position="218"/>
    </location>
</feature>
<keyword evidence="3" id="KW-0285">Flavoprotein</keyword>
<dbReference type="InterPro" id="IPR016171">
    <property type="entry name" value="Vanillyl_alc_oxidase_C-sub2"/>
</dbReference>
<dbReference type="FunFam" id="1.10.45.10:FF:000001">
    <property type="entry name" value="D-lactate dehydrogenase mitochondrial"/>
    <property type="match status" value="1"/>
</dbReference>
<comment type="similarity">
    <text evidence="2">Belongs to the FAD-binding oxidoreductase/transferase type 4 family.</text>
</comment>
<protein>
    <submittedName>
        <fullName evidence="6">FAD linked oxidase domain protein</fullName>
    </submittedName>
</protein>
<accession>C3N4A1</accession>
<dbReference type="GO" id="GO:0071949">
    <property type="term" value="F:FAD binding"/>
    <property type="evidence" value="ECO:0007669"/>
    <property type="project" value="InterPro"/>
</dbReference>
<dbReference type="InterPro" id="IPR025650">
    <property type="entry name" value="Alkyl-DHAP_Synthase"/>
</dbReference>
<dbReference type="Proteomes" id="UP000002307">
    <property type="component" value="Chromosome"/>
</dbReference>
<dbReference type="Pfam" id="PF01565">
    <property type="entry name" value="FAD_binding_4"/>
    <property type="match status" value="1"/>
</dbReference>
<dbReference type="PROSITE" id="PS51387">
    <property type="entry name" value="FAD_PCMH"/>
    <property type="match status" value="1"/>
</dbReference>
<dbReference type="Pfam" id="PF02913">
    <property type="entry name" value="FAD-oxidase_C"/>
    <property type="match status" value="1"/>
</dbReference>
<dbReference type="InterPro" id="IPR036318">
    <property type="entry name" value="FAD-bd_PCMH-like_sf"/>
</dbReference>
<dbReference type="Gene3D" id="3.30.465.10">
    <property type="match status" value="1"/>
</dbReference>